<feature type="region of interest" description="Disordered" evidence="1">
    <location>
        <begin position="178"/>
        <end position="214"/>
    </location>
</feature>
<feature type="region of interest" description="Disordered" evidence="1">
    <location>
        <begin position="395"/>
        <end position="451"/>
    </location>
</feature>
<protein>
    <submittedName>
        <fullName evidence="2">Uncharacterized protein</fullName>
    </submittedName>
</protein>
<name>A0A6A4WZU9_AMPAM</name>
<evidence type="ECO:0000313" key="3">
    <source>
        <dbReference type="Proteomes" id="UP000440578"/>
    </source>
</evidence>
<dbReference type="Proteomes" id="UP000440578">
    <property type="component" value="Unassembled WGS sequence"/>
</dbReference>
<dbReference type="EMBL" id="VIIS01000560">
    <property type="protein sequence ID" value="KAF0307581.1"/>
    <property type="molecule type" value="Genomic_DNA"/>
</dbReference>
<feature type="compositionally biased region" description="Basic and acidic residues" evidence="1">
    <location>
        <begin position="278"/>
        <end position="287"/>
    </location>
</feature>
<reference evidence="2 3" key="1">
    <citation type="submission" date="2019-07" db="EMBL/GenBank/DDBJ databases">
        <title>Draft genome assembly of a fouling barnacle, Amphibalanus amphitrite (Darwin, 1854): The first reference genome for Thecostraca.</title>
        <authorList>
            <person name="Kim W."/>
        </authorList>
    </citation>
    <scope>NUCLEOTIDE SEQUENCE [LARGE SCALE GENOMIC DNA]</scope>
    <source>
        <strain evidence="2">SNU_AA5</strain>
        <tissue evidence="2">Soma without cirri and trophi</tissue>
    </source>
</reference>
<proteinExistence type="predicted"/>
<dbReference type="AlphaFoldDB" id="A0A6A4WZU9"/>
<feature type="compositionally biased region" description="Basic and acidic residues" evidence="1">
    <location>
        <begin position="185"/>
        <end position="194"/>
    </location>
</feature>
<accession>A0A6A4WZU9</accession>
<feature type="compositionally biased region" description="Low complexity" evidence="1">
    <location>
        <begin position="343"/>
        <end position="359"/>
    </location>
</feature>
<evidence type="ECO:0000313" key="2">
    <source>
        <dbReference type="EMBL" id="KAF0307581.1"/>
    </source>
</evidence>
<comment type="caution">
    <text evidence="2">The sequence shown here is derived from an EMBL/GenBank/DDBJ whole genome shotgun (WGS) entry which is preliminary data.</text>
</comment>
<gene>
    <name evidence="2" type="ORF">FJT64_021104</name>
</gene>
<feature type="region of interest" description="Disordered" evidence="1">
    <location>
        <begin position="225"/>
        <end position="244"/>
    </location>
</feature>
<feature type="region of interest" description="Disordered" evidence="1">
    <location>
        <begin position="251"/>
        <end position="314"/>
    </location>
</feature>
<feature type="region of interest" description="Disordered" evidence="1">
    <location>
        <begin position="343"/>
        <end position="364"/>
    </location>
</feature>
<feature type="region of interest" description="Disordered" evidence="1">
    <location>
        <begin position="1"/>
        <end position="28"/>
    </location>
</feature>
<sequence>MRFQRPMGAGRPGSEAPRPSFHASDGWEVHDGKMIMTSPNETHTSQSSRFFRLSGVKSAILRRHSDEESSFRRFVKSKKELFPEGVGSKDSSFSERGSVDLNDSVKNLVEEGHLYHMGVLSVLASQVEVIQAMVAHRGRSSRTARRCRSLSRRISRNRVSVSPGGVLDRAEVVGVPVTRRVTSKGRTEGEDAGVRDGGAPPQDGHSEPSAGTGVAAERCVAPPAGCEPGGVRGSPSAEGDAQRTAVPPLPLSELESEHGDGAGSYCSLMSPRTVSPTRKVEQWRARLAEVSPEPPPDGRPAAGEPTPCRPGPELRRLAGAVRGLQRQMSGFCRLVDELRTPVTPVTPVTPGSPGSSEASGARRRRRYLRERRGLQLPLLPDKPAPLAAEPARLQCSAPPPARRWDIRRPAPRRAASCERAVQTETEAAAPTASQPRPAAVSRSDGELTSATASAKQYRDALAPWDRAGLLAREVNLRSRCILEGVIRSTAC</sequence>
<keyword evidence="3" id="KW-1185">Reference proteome</keyword>
<organism evidence="2 3">
    <name type="scientific">Amphibalanus amphitrite</name>
    <name type="common">Striped barnacle</name>
    <name type="synonym">Balanus amphitrite</name>
    <dbReference type="NCBI Taxonomy" id="1232801"/>
    <lineage>
        <taxon>Eukaryota</taxon>
        <taxon>Metazoa</taxon>
        <taxon>Ecdysozoa</taxon>
        <taxon>Arthropoda</taxon>
        <taxon>Crustacea</taxon>
        <taxon>Multicrustacea</taxon>
        <taxon>Cirripedia</taxon>
        <taxon>Thoracica</taxon>
        <taxon>Thoracicalcarea</taxon>
        <taxon>Balanomorpha</taxon>
        <taxon>Balanoidea</taxon>
        <taxon>Balanidae</taxon>
        <taxon>Amphibalaninae</taxon>
        <taxon>Amphibalanus</taxon>
    </lineage>
</organism>
<evidence type="ECO:0000256" key="1">
    <source>
        <dbReference type="SAM" id="MobiDB-lite"/>
    </source>
</evidence>